<name>A0A0F9ST01_9ZZZZ</name>
<gene>
    <name evidence="1" type="ORF">LCGC14_0815530</name>
</gene>
<dbReference type="AlphaFoldDB" id="A0A0F9ST01"/>
<organism evidence="1">
    <name type="scientific">marine sediment metagenome</name>
    <dbReference type="NCBI Taxonomy" id="412755"/>
    <lineage>
        <taxon>unclassified sequences</taxon>
        <taxon>metagenomes</taxon>
        <taxon>ecological metagenomes</taxon>
    </lineage>
</organism>
<dbReference type="EMBL" id="LAZR01002263">
    <property type="protein sequence ID" value="KKN32273.1"/>
    <property type="molecule type" value="Genomic_DNA"/>
</dbReference>
<proteinExistence type="predicted"/>
<reference evidence="1" key="1">
    <citation type="journal article" date="2015" name="Nature">
        <title>Complex archaea that bridge the gap between prokaryotes and eukaryotes.</title>
        <authorList>
            <person name="Spang A."/>
            <person name="Saw J.H."/>
            <person name="Jorgensen S.L."/>
            <person name="Zaremba-Niedzwiedzka K."/>
            <person name="Martijn J."/>
            <person name="Lind A.E."/>
            <person name="van Eijk R."/>
            <person name="Schleper C."/>
            <person name="Guy L."/>
            <person name="Ettema T.J."/>
        </authorList>
    </citation>
    <scope>NUCLEOTIDE SEQUENCE</scope>
</reference>
<comment type="caution">
    <text evidence="1">The sequence shown here is derived from an EMBL/GenBank/DDBJ whole genome shotgun (WGS) entry which is preliminary data.</text>
</comment>
<sequence length="148" mass="17073">MTKELFRICTGENHHKFGAEGGFKEIEICPYCQTHMDLVELTIDAKGKIRHPGDTLGAKRGLKIDTLPRMRWFSDAGELNETEQEHANELWVLKDAEELARLYHEIGIGDHKIWNETAEVIGRSLYAVERQLRMIIHCADELANWYPV</sequence>
<accession>A0A0F9ST01</accession>
<protein>
    <submittedName>
        <fullName evidence="1">Uncharacterized protein</fullName>
    </submittedName>
</protein>
<evidence type="ECO:0000313" key="1">
    <source>
        <dbReference type="EMBL" id="KKN32273.1"/>
    </source>
</evidence>